<dbReference type="PANTHER" id="PTHR34137:SF1">
    <property type="entry name" value="EXODEOXYRIBONUCLEASE 7 SMALL SUBUNIT"/>
    <property type="match status" value="1"/>
</dbReference>
<dbReference type="NCBIfam" id="TIGR01280">
    <property type="entry name" value="xseB"/>
    <property type="match status" value="1"/>
</dbReference>
<dbReference type="GO" id="GO:0005829">
    <property type="term" value="C:cytosol"/>
    <property type="evidence" value="ECO:0007669"/>
    <property type="project" value="TreeGrafter"/>
</dbReference>
<comment type="subcellular location">
    <subcellularLocation>
        <location evidence="6">Cytoplasm</location>
    </subcellularLocation>
</comment>
<dbReference type="HAMAP" id="MF_00337">
    <property type="entry name" value="Exonuc_7_S"/>
    <property type="match status" value="1"/>
</dbReference>
<accession>A0A1L1PBR0</accession>
<reference evidence="9" key="1">
    <citation type="submission" date="2014-11" db="EMBL/GenBank/DDBJ databases">
        <title>Draft genome sequence of Hydrogenophaga intermedia S1.</title>
        <authorList>
            <person name="Gan H.M."/>
            <person name="Chew T.H."/>
            <person name="Stolz A."/>
        </authorList>
    </citation>
    <scope>NUCLEOTIDE SEQUENCE [LARGE SCALE GENOMIC DNA]</scope>
    <source>
        <strain evidence="9">S1</strain>
    </source>
</reference>
<evidence type="ECO:0000256" key="2">
    <source>
        <dbReference type="ARBA" id="ARBA00022490"/>
    </source>
</evidence>
<evidence type="ECO:0000313" key="9">
    <source>
        <dbReference type="Proteomes" id="UP000028878"/>
    </source>
</evidence>
<dbReference type="Proteomes" id="UP000028878">
    <property type="component" value="Unassembled WGS sequence"/>
</dbReference>
<dbReference type="PANTHER" id="PTHR34137">
    <property type="entry name" value="EXODEOXYRIBONUCLEASE 7 SMALL SUBUNIT"/>
    <property type="match status" value="1"/>
</dbReference>
<evidence type="ECO:0000256" key="1">
    <source>
        <dbReference type="ARBA" id="ARBA00009998"/>
    </source>
</evidence>
<dbReference type="Pfam" id="PF02609">
    <property type="entry name" value="Exonuc_VII_S"/>
    <property type="match status" value="1"/>
</dbReference>
<comment type="similarity">
    <text evidence="1 6">Belongs to the XseB family.</text>
</comment>
<dbReference type="AlphaFoldDB" id="A0A1L1PBR0"/>
<dbReference type="SUPFAM" id="SSF116842">
    <property type="entry name" value="XseB-like"/>
    <property type="match status" value="1"/>
</dbReference>
<dbReference type="EC" id="3.1.11.6" evidence="6"/>
<keyword evidence="5 6" id="KW-0269">Exonuclease</keyword>
<dbReference type="GO" id="GO:0008855">
    <property type="term" value="F:exodeoxyribonuclease VII activity"/>
    <property type="evidence" value="ECO:0007669"/>
    <property type="project" value="UniProtKB-UniRule"/>
</dbReference>
<name>A0A1L1PBR0_HYDIT</name>
<feature type="region of interest" description="Disordered" evidence="7">
    <location>
        <begin position="1"/>
        <end position="25"/>
    </location>
</feature>
<comment type="catalytic activity">
    <reaction evidence="6">
        <text>Exonucleolytic cleavage in either 5'- to 3'- or 3'- to 5'-direction to yield nucleoside 5'-phosphates.</text>
        <dbReference type="EC" id="3.1.11.6"/>
    </reaction>
</comment>
<evidence type="ECO:0000256" key="4">
    <source>
        <dbReference type="ARBA" id="ARBA00022801"/>
    </source>
</evidence>
<keyword evidence="2 6" id="KW-0963">Cytoplasm</keyword>
<comment type="subunit">
    <text evidence="6">Heterooligomer composed of large and small subunits.</text>
</comment>
<keyword evidence="9" id="KW-1185">Reference proteome</keyword>
<protein>
    <recommendedName>
        <fullName evidence="6">Exodeoxyribonuclease 7 small subunit</fullName>
        <ecNumber evidence="6">3.1.11.6</ecNumber>
    </recommendedName>
    <alternativeName>
        <fullName evidence="6">Exodeoxyribonuclease VII small subunit</fullName>
        <shortName evidence="6">Exonuclease VII small subunit</shortName>
    </alternativeName>
</protein>
<dbReference type="GO" id="GO:0006308">
    <property type="term" value="P:DNA catabolic process"/>
    <property type="evidence" value="ECO:0007669"/>
    <property type="project" value="UniProtKB-UniRule"/>
</dbReference>
<evidence type="ECO:0000256" key="7">
    <source>
        <dbReference type="SAM" id="MobiDB-lite"/>
    </source>
</evidence>
<dbReference type="InterPro" id="IPR003761">
    <property type="entry name" value="Exonuc_VII_S"/>
</dbReference>
<comment type="function">
    <text evidence="6">Bidirectionally degrades single-stranded DNA into large acid-insoluble oligonucleotides, which are then degraded further into small acid-soluble oligonucleotides.</text>
</comment>
<dbReference type="Gene3D" id="1.10.287.1040">
    <property type="entry name" value="Exonuclease VII, small subunit"/>
    <property type="match status" value="1"/>
</dbReference>
<dbReference type="InterPro" id="IPR037004">
    <property type="entry name" value="Exonuc_VII_ssu_sf"/>
</dbReference>
<evidence type="ECO:0000313" key="8">
    <source>
        <dbReference type="EMBL" id="CDN86940.1"/>
    </source>
</evidence>
<proteinExistence type="inferred from homology"/>
<organism evidence="8 9">
    <name type="scientific">Hydrogenophaga intermedia</name>
    <dbReference type="NCBI Taxonomy" id="65786"/>
    <lineage>
        <taxon>Bacteria</taxon>
        <taxon>Pseudomonadati</taxon>
        <taxon>Pseudomonadota</taxon>
        <taxon>Betaproteobacteria</taxon>
        <taxon>Burkholderiales</taxon>
        <taxon>Comamonadaceae</taxon>
        <taxon>Hydrogenophaga</taxon>
    </lineage>
</organism>
<keyword evidence="4 6" id="KW-0378">Hydrolase</keyword>
<dbReference type="GO" id="GO:0009318">
    <property type="term" value="C:exodeoxyribonuclease VII complex"/>
    <property type="evidence" value="ECO:0007669"/>
    <property type="project" value="UniProtKB-UniRule"/>
</dbReference>
<dbReference type="EMBL" id="CCAE010000007">
    <property type="protein sequence ID" value="CDN86940.1"/>
    <property type="molecule type" value="Genomic_DNA"/>
</dbReference>
<evidence type="ECO:0000256" key="6">
    <source>
        <dbReference type="HAMAP-Rule" id="MF_00337"/>
    </source>
</evidence>
<gene>
    <name evidence="6 8" type="primary">xseB</name>
    <name evidence="8" type="ORF">BN948_01358</name>
</gene>
<keyword evidence="3 6" id="KW-0540">Nuclease</keyword>
<sequence length="93" mass="10162">MTAGISLTRPMTPPPARSAAADTPPVAPSYEAALQELEQLVAQLDAGQLPLDQLLSRYQRGAELLAFCRDRLQAVEQQIQVFEAGQSKPWVDE</sequence>
<evidence type="ECO:0000256" key="5">
    <source>
        <dbReference type="ARBA" id="ARBA00022839"/>
    </source>
</evidence>
<evidence type="ECO:0000256" key="3">
    <source>
        <dbReference type="ARBA" id="ARBA00022722"/>
    </source>
</evidence>